<keyword evidence="2" id="KW-0732">Signal</keyword>
<dbReference type="InterPro" id="IPR008972">
    <property type="entry name" value="Cupredoxin"/>
</dbReference>
<evidence type="ECO:0000313" key="5">
    <source>
        <dbReference type="Proteomes" id="UP000094243"/>
    </source>
</evidence>
<dbReference type="PANTHER" id="PTHR36507:SF1">
    <property type="entry name" value="BLL1555 PROTEIN"/>
    <property type="match status" value="1"/>
</dbReference>
<evidence type="ECO:0000313" key="4">
    <source>
        <dbReference type="EMBL" id="ODQ95497.1"/>
    </source>
</evidence>
<dbReference type="PROSITE" id="PS51257">
    <property type="entry name" value="PROKAR_LIPOPROTEIN"/>
    <property type="match status" value="1"/>
</dbReference>
<dbReference type="EMBL" id="MIGZ01000017">
    <property type="protein sequence ID" value="ODQ95497.1"/>
    <property type="molecule type" value="Genomic_DNA"/>
</dbReference>
<dbReference type="Pfam" id="PF13473">
    <property type="entry name" value="Cupredoxin_1"/>
    <property type="match status" value="1"/>
</dbReference>
<reference evidence="5" key="1">
    <citation type="submission" date="2016-09" db="EMBL/GenBank/DDBJ databases">
        <authorList>
            <person name="Greninger A.L."/>
            <person name="Jerome K.R."/>
            <person name="Mcnair B."/>
            <person name="Wallis C."/>
            <person name="Fang F."/>
        </authorList>
    </citation>
    <scope>NUCLEOTIDE SEQUENCE [LARGE SCALE GENOMIC DNA]</scope>
    <source>
        <strain evidence="5">M7</strain>
    </source>
</reference>
<dbReference type="OrthoDB" id="574459at2"/>
<dbReference type="AlphaFoldDB" id="A0A1E3S1L3"/>
<feature type="domain" description="EfeO-type cupredoxin-like" evidence="3">
    <location>
        <begin position="53"/>
        <end position="144"/>
    </location>
</feature>
<comment type="caution">
    <text evidence="4">The sequence shown here is derived from an EMBL/GenBank/DDBJ whole genome shotgun (WGS) entry which is preliminary data.</text>
</comment>
<protein>
    <submittedName>
        <fullName evidence="4">Plastocyanin</fullName>
    </submittedName>
</protein>
<feature type="chain" id="PRO_5009135348" evidence="2">
    <location>
        <begin position="25"/>
        <end position="145"/>
    </location>
</feature>
<dbReference type="Gene3D" id="2.60.40.420">
    <property type="entry name" value="Cupredoxins - blue copper proteins"/>
    <property type="match status" value="1"/>
</dbReference>
<dbReference type="Proteomes" id="UP000094243">
    <property type="component" value="Unassembled WGS sequence"/>
</dbReference>
<evidence type="ECO:0000256" key="2">
    <source>
        <dbReference type="SAM" id="SignalP"/>
    </source>
</evidence>
<dbReference type="SUPFAM" id="SSF49503">
    <property type="entry name" value="Cupredoxins"/>
    <property type="match status" value="1"/>
</dbReference>
<dbReference type="InterPro" id="IPR028096">
    <property type="entry name" value="EfeO_Cupredoxin"/>
</dbReference>
<dbReference type="InterPro" id="IPR052721">
    <property type="entry name" value="ET_Amicyanin"/>
</dbReference>
<dbReference type="RefSeq" id="WP_069404082.1">
    <property type="nucleotide sequence ID" value="NZ_MIGZ01000017.1"/>
</dbReference>
<organism evidence="4 5">
    <name type="scientific">Mycolicibacterium holsaticum</name>
    <dbReference type="NCBI Taxonomy" id="152142"/>
    <lineage>
        <taxon>Bacteria</taxon>
        <taxon>Bacillati</taxon>
        <taxon>Actinomycetota</taxon>
        <taxon>Actinomycetes</taxon>
        <taxon>Mycobacteriales</taxon>
        <taxon>Mycobacteriaceae</taxon>
        <taxon>Mycolicibacterium</taxon>
    </lineage>
</organism>
<feature type="signal peptide" evidence="2">
    <location>
        <begin position="1"/>
        <end position="24"/>
    </location>
</feature>
<name>A0A1E3S1L3_9MYCO</name>
<dbReference type="PANTHER" id="PTHR36507">
    <property type="entry name" value="BLL1555 PROTEIN"/>
    <property type="match status" value="1"/>
</dbReference>
<feature type="region of interest" description="Disordered" evidence="1">
    <location>
        <begin position="25"/>
        <end position="60"/>
    </location>
</feature>
<evidence type="ECO:0000259" key="3">
    <source>
        <dbReference type="Pfam" id="PF13473"/>
    </source>
</evidence>
<gene>
    <name evidence="4" type="ORF">BHQ17_04745</name>
</gene>
<accession>A0A1E3S1L3</accession>
<feature type="compositionally biased region" description="Low complexity" evidence="1">
    <location>
        <begin position="32"/>
        <end position="60"/>
    </location>
</feature>
<evidence type="ECO:0000256" key="1">
    <source>
        <dbReference type="SAM" id="MobiDB-lite"/>
    </source>
</evidence>
<keyword evidence="5" id="KW-1185">Reference proteome</keyword>
<sequence length="145" mass="14909">MKRVWLFCSALCLIAALATGCNQSATTEDDATGTATATGTAAETTTEETTTTTTTTTGAPAAAEAATITIADMSFGDPITVAPGTQITVTNNDSVEHSMTSRTADTFDVHVDGGEQGTLTAPTQPGEYAFYCVYHPSMTGTLIVK</sequence>
<proteinExistence type="predicted"/>